<dbReference type="RefSeq" id="WP_380969972.1">
    <property type="nucleotide sequence ID" value="NZ_JBHSNZ010000061.1"/>
</dbReference>
<protein>
    <submittedName>
        <fullName evidence="3">Uncharacterized protein</fullName>
    </submittedName>
</protein>
<proteinExistence type="predicted"/>
<keyword evidence="2" id="KW-0732">Signal</keyword>
<gene>
    <name evidence="3" type="ORF">ACFQGO_38155</name>
</gene>
<evidence type="ECO:0000256" key="2">
    <source>
        <dbReference type="SAM" id="SignalP"/>
    </source>
</evidence>
<sequence>MKSTSPTSASGARLRRGVLAATAALAVASAGTVAHAEGHRDVTPPTSSVKQSASVKPHVILSTDMPPVKNGIPGGEAGPANQKSDLDDTQTLVRFLS</sequence>
<feature type="region of interest" description="Disordered" evidence="1">
    <location>
        <begin position="35"/>
        <end position="97"/>
    </location>
</feature>
<feature type="compositionally biased region" description="Polar residues" evidence="1">
    <location>
        <begin position="44"/>
        <end position="54"/>
    </location>
</feature>
<feature type="signal peptide" evidence="2">
    <location>
        <begin position="1"/>
        <end position="36"/>
    </location>
</feature>
<reference evidence="4" key="1">
    <citation type="journal article" date="2019" name="Int. J. Syst. Evol. Microbiol.">
        <title>The Global Catalogue of Microorganisms (GCM) 10K type strain sequencing project: providing services to taxonomists for standard genome sequencing and annotation.</title>
        <authorList>
            <consortium name="The Broad Institute Genomics Platform"/>
            <consortium name="The Broad Institute Genome Sequencing Center for Infectious Disease"/>
            <person name="Wu L."/>
            <person name="Ma J."/>
        </authorList>
    </citation>
    <scope>NUCLEOTIDE SEQUENCE [LARGE SCALE GENOMIC DNA]</scope>
    <source>
        <strain evidence="4">JCM 9918</strain>
    </source>
</reference>
<dbReference type="EMBL" id="JBHSNZ010000061">
    <property type="protein sequence ID" value="MFC5813260.1"/>
    <property type="molecule type" value="Genomic_DNA"/>
</dbReference>
<organism evidence="3 4">
    <name type="scientific">Streptomyces heilongjiangensis</name>
    <dbReference type="NCBI Taxonomy" id="945052"/>
    <lineage>
        <taxon>Bacteria</taxon>
        <taxon>Bacillati</taxon>
        <taxon>Actinomycetota</taxon>
        <taxon>Actinomycetes</taxon>
        <taxon>Kitasatosporales</taxon>
        <taxon>Streptomycetaceae</taxon>
        <taxon>Streptomyces</taxon>
    </lineage>
</organism>
<dbReference type="InterPro" id="IPR006311">
    <property type="entry name" value="TAT_signal"/>
</dbReference>
<dbReference type="PROSITE" id="PS51318">
    <property type="entry name" value="TAT"/>
    <property type="match status" value="1"/>
</dbReference>
<evidence type="ECO:0000256" key="1">
    <source>
        <dbReference type="SAM" id="MobiDB-lite"/>
    </source>
</evidence>
<keyword evidence="4" id="KW-1185">Reference proteome</keyword>
<dbReference type="Proteomes" id="UP001596112">
    <property type="component" value="Unassembled WGS sequence"/>
</dbReference>
<evidence type="ECO:0000313" key="3">
    <source>
        <dbReference type="EMBL" id="MFC5813260.1"/>
    </source>
</evidence>
<feature type="non-terminal residue" evidence="3">
    <location>
        <position position="97"/>
    </location>
</feature>
<comment type="caution">
    <text evidence="3">The sequence shown here is derived from an EMBL/GenBank/DDBJ whole genome shotgun (WGS) entry which is preliminary data.</text>
</comment>
<name>A0ABW1BJ98_9ACTN</name>
<accession>A0ABW1BJ98</accession>
<evidence type="ECO:0000313" key="4">
    <source>
        <dbReference type="Proteomes" id="UP001596112"/>
    </source>
</evidence>
<feature type="chain" id="PRO_5046360536" evidence="2">
    <location>
        <begin position="37"/>
        <end position="97"/>
    </location>
</feature>